<evidence type="ECO:0000313" key="1">
    <source>
        <dbReference type="EMBL" id="CAF1075545.1"/>
    </source>
</evidence>
<dbReference type="Gene3D" id="3.40.630.40">
    <property type="entry name" value="Zn-dependent exopeptidases"/>
    <property type="match status" value="1"/>
</dbReference>
<sequence length="271" mass="30277">MHGNFSLIISAPHGGSILPSDIPNRADGCFDSILNSCIWTHTCKPKSSKCSVTTVEDYLSNEFAQNVAKELVKIYGLSPFLIIGQWSRKKVDFNREINEATLNHSEGIAGHRSYHNFILDAIAKVKQQFGRGLLLDIHGHSQGNYTMIGYLLTGSELNNDQLHFPTSIEEIIQSSCANNRKECLKGKISFGTIMEKNGLGIAYPSQNNPKPGKEVFYGGGYITQNYIKLINAIQTELPYEIRAGNQRYQYAQKYATAIYQFMTANNLLIKT</sequence>
<comment type="caution">
    <text evidence="1">The sequence shown here is derived from an EMBL/GenBank/DDBJ whole genome shotgun (WGS) entry which is preliminary data.</text>
</comment>
<evidence type="ECO:0000313" key="3">
    <source>
        <dbReference type="Proteomes" id="UP000677228"/>
    </source>
</evidence>
<dbReference type="AlphaFoldDB" id="A0A8S2E419"/>
<evidence type="ECO:0008006" key="4">
    <source>
        <dbReference type="Google" id="ProtNLM"/>
    </source>
</evidence>
<dbReference type="Proteomes" id="UP000677228">
    <property type="component" value="Unassembled WGS sequence"/>
</dbReference>
<proteinExistence type="predicted"/>
<dbReference type="SUPFAM" id="SSF53187">
    <property type="entry name" value="Zn-dependent exopeptidases"/>
    <property type="match status" value="1"/>
</dbReference>
<dbReference type="EMBL" id="CAJNOK010008896">
    <property type="protein sequence ID" value="CAF1075545.1"/>
    <property type="molecule type" value="Genomic_DNA"/>
</dbReference>
<accession>A0A8S2E419</accession>
<dbReference type="Proteomes" id="UP000682733">
    <property type="component" value="Unassembled WGS sequence"/>
</dbReference>
<evidence type="ECO:0000313" key="2">
    <source>
        <dbReference type="EMBL" id="CAF3839375.1"/>
    </source>
</evidence>
<reference evidence="1" key="1">
    <citation type="submission" date="2021-02" db="EMBL/GenBank/DDBJ databases">
        <authorList>
            <person name="Nowell W R."/>
        </authorList>
    </citation>
    <scope>NUCLEOTIDE SEQUENCE</scope>
</reference>
<gene>
    <name evidence="1" type="ORF">OVA965_LOCUS18110</name>
    <name evidence="2" type="ORF">TMI583_LOCUS18122</name>
</gene>
<organism evidence="1 3">
    <name type="scientific">Didymodactylos carnosus</name>
    <dbReference type="NCBI Taxonomy" id="1234261"/>
    <lineage>
        <taxon>Eukaryota</taxon>
        <taxon>Metazoa</taxon>
        <taxon>Spiralia</taxon>
        <taxon>Gnathifera</taxon>
        <taxon>Rotifera</taxon>
        <taxon>Eurotatoria</taxon>
        <taxon>Bdelloidea</taxon>
        <taxon>Philodinida</taxon>
        <taxon>Philodinidae</taxon>
        <taxon>Didymodactylos</taxon>
    </lineage>
</organism>
<protein>
    <recommendedName>
        <fullName evidence="4">N-formylglutamate amidohydrolase</fullName>
    </recommendedName>
</protein>
<name>A0A8S2E419_9BILA</name>
<dbReference type="EMBL" id="CAJOBA010008912">
    <property type="protein sequence ID" value="CAF3839375.1"/>
    <property type="molecule type" value="Genomic_DNA"/>
</dbReference>